<gene>
    <name evidence="1" type="ORF">Fcan01_06157</name>
</gene>
<protein>
    <submittedName>
        <fullName evidence="1">Uncharacterized protein</fullName>
    </submittedName>
</protein>
<name>A0A226EST0_FOLCA</name>
<keyword evidence="2" id="KW-1185">Reference proteome</keyword>
<evidence type="ECO:0000313" key="2">
    <source>
        <dbReference type="Proteomes" id="UP000198287"/>
    </source>
</evidence>
<dbReference type="EMBL" id="LNIX01000002">
    <property type="protein sequence ID" value="OXA59656.1"/>
    <property type="molecule type" value="Genomic_DNA"/>
</dbReference>
<reference evidence="1 2" key="1">
    <citation type="submission" date="2015-12" db="EMBL/GenBank/DDBJ databases">
        <title>The genome of Folsomia candida.</title>
        <authorList>
            <person name="Faddeeva A."/>
            <person name="Derks M.F."/>
            <person name="Anvar Y."/>
            <person name="Smit S."/>
            <person name="Van Straalen N."/>
            <person name="Roelofs D."/>
        </authorList>
    </citation>
    <scope>NUCLEOTIDE SEQUENCE [LARGE SCALE GENOMIC DNA]</scope>
    <source>
        <strain evidence="1 2">VU population</strain>
        <tissue evidence="1">Whole body</tissue>
    </source>
</reference>
<dbReference type="Proteomes" id="UP000198287">
    <property type="component" value="Unassembled WGS sequence"/>
</dbReference>
<evidence type="ECO:0000313" key="1">
    <source>
        <dbReference type="EMBL" id="OXA59656.1"/>
    </source>
</evidence>
<sequence>MVFLFWGKTTRTEIFRPSVKLSGILLREGIFIPGCSSLLLPDCSGQPATKQHCVLRRQLRNKKHGPLLNPFLGNVLLVSYPSWSGSRGWGRKSVEKLKRAARKKDTVIFKEDL</sequence>
<organism evidence="1 2">
    <name type="scientific">Folsomia candida</name>
    <name type="common">Springtail</name>
    <dbReference type="NCBI Taxonomy" id="158441"/>
    <lineage>
        <taxon>Eukaryota</taxon>
        <taxon>Metazoa</taxon>
        <taxon>Ecdysozoa</taxon>
        <taxon>Arthropoda</taxon>
        <taxon>Hexapoda</taxon>
        <taxon>Collembola</taxon>
        <taxon>Entomobryomorpha</taxon>
        <taxon>Isotomoidea</taxon>
        <taxon>Isotomidae</taxon>
        <taxon>Proisotominae</taxon>
        <taxon>Folsomia</taxon>
    </lineage>
</organism>
<accession>A0A226EST0</accession>
<comment type="caution">
    <text evidence="1">The sequence shown here is derived from an EMBL/GenBank/DDBJ whole genome shotgun (WGS) entry which is preliminary data.</text>
</comment>
<proteinExistence type="predicted"/>
<dbReference type="AlphaFoldDB" id="A0A226EST0"/>